<proteinExistence type="predicted"/>
<dbReference type="SUPFAM" id="SSF51735">
    <property type="entry name" value="NAD(P)-binding Rossmann-fold domains"/>
    <property type="match status" value="1"/>
</dbReference>
<evidence type="ECO:0000313" key="3">
    <source>
        <dbReference type="Proteomes" id="UP000011666"/>
    </source>
</evidence>
<evidence type="ECO:0000313" key="2">
    <source>
        <dbReference type="EMBL" id="GAC67035.1"/>
    </source>
</evidence>
<gene>
    <name evidence="2" type="ORF">GS4_05_02480</name>
</gene>
<dbReference type="EMBL" id="BANX01000005">
    <property type="protein sequence ID" value="GAC67035.1"/>
    <property type="molecule type" value="Genomic_DNA"/>
</dbReference>
<dbReference type="RefSeq" id="WP_007617803.1">
    <property type="nucleotide sequence ID" value="NZ_BANX01000005.1"/>
</dbReference>
<organism evidence="2 3">
    <name type="scientific">Gordonia soli NBRC 108243</name>
    <dbReference type="NCBI Taxonomy" id="1223545"/>
    <lineage>
        <taxon>Bacteria</taxon>
        <taxon>Bacillati</taxon>
        <taxon>Actinomycetota</taxon>
        <taxon>Actinomycetes</taxon>
        <taxon>Mycobacteriales</taxon>
        <taxon>Gordoniaceae</taxon>
        <taxon>Gordonia</taxon>
    </lineage>
</organism>
<accession>M0QEL6</accession>
<dbReference type="InterPro" id="IPR023393">
    <property type="entry name" value="START-like_dom_sf"/>
</dbReference>
<dbReference type="Proteomes" id="UP000011666">
    <property type="component" value="Unassembled WGS sequence"/>
</dbReference>
<dbReference type="STRING" id="1223545.GS4_05_02480"/>
<dbReference type="OrthoDB" id="9801773at2"/>
<dbReference type="InterPro" id="IPR036291">
    <property type="entry name" value="NAD(P)-bd_dom_sf"/>
</dbReference>
<dbReference type="AlphaFoldDB" id="M0QEL6"/>
<keyword evidence="3" id="KW-1185">Reference proteome</keyword>
<comment type="caution">
    <text evidence="2">The sequence shown here is derived from an EMBL/GenBank/DDBJ whole genome shotgun (WGS) entry which is preliminary data.</text>
</comment>
<name>M0QEL6_9ACTN</name>
<dbReference type="SUPFAM" id="SSF55961">
    <property type="entry name" value="Bet v1-like"/>
    <property type="match status" value="1"/>
</dbReference>
<dbReference type="eggNOG" id="COG1090">
    <property type="taxonomic scope" value="Bacteria"/>
</dbReference>
<protein>
    <submittedName>
        <fullName evidence="2">Uncharacterized protein</fullName>
    </submittedName>
</protein>
<reference evidence="2 3" key="1">
    <citation type="submission" date="2013-01" db="EMBL/GenBank/DDBJ databases">
        <title>Whole genome shotgun sequence of Gordonia soli NBRC 108243.</title>
        <authorList>
            <person name="Isaki-Nakamura S."/>
            <person name="Hosoyama A."/>
            <person name="Tsuchikane K."/>
            <person name="Ando Y."/>
            <person name="Baba S."/>
            <person name="Ohji S."/>
            <person name="Hamada M."/>
            <person name="Tamura T."/>
            <person name="Yamazoe A."/>
            <person name="Yamazaki S."/>
            <person name="Fujita N."/>
        </authorList>
    </citation>
    <scope>NUCLEOTIDE SEQUENCE [LARGE SCALE GENOMIC DNA]</scope>
    <source>
        <strain evidence="2 3">NBRC 108243</strain>
    </source>
</reference>
<feature type="region of interest" description="Disordered" evidence="1">
    <location>
        <begin position="318"/>
        <end position="343"/>
    </location>
</feature>
<dbReference type="Gene3D" id="3.30.530.20">
    <property type="match status" value="1"/>
</dbReference>
<dbReference type="eggNOG" id="COG4276">
    <property type="taxonomic scope" value="Bacteria"/>
</dbReference>
<sequence>MSLHRTFVVAHPRDEVFAWHARPGAVRRLMPLWMPFRIVDEAASLADGTAVFALPGGLRWVARHDPDAYDPPSRFVDEVSRGGVRSLPTSVMPWRHTHRFEALDDGHTRLIDDIDAPLPATALLPALAYRHQQLADDLDARARWADLAEPPTTVTIAAADPTSAVAAMLRAHLTTSGVEVVDDPLDAVASGRPDVAVVVLGEPGRLSDLVTAAEASPGVRVIVSVSRGGSHAVSTLPSGSTRRVRLQTGWVVTDGPPPRVSGKGVLPWIDLDDLLDVVVRAIGDPHLSGDVVAAAPAPASGDEIEAVIRSSAAGLRRLGGLDPRRQRESPWDPAGTRPTELLDAGHRFRRPFLADAVAYQTGALGDTDSG</sequence>
<dbReference type="CDD" id="cd07820">
    <property type="entry name" value="SRPBCC_3"/>
    <property type="match status" value="1"/>
</dbReference>
<evidence type="ECO:0000256" key="1">
    <source>
        <dbReference type="SAM" id="MobiDB-lite"/>
    </source>
</evidence>